<evidence type="ECO:0000313" key="4">
    <source>
        <dbReference type="EMBL" id="RWR74743.1"/>
    </source>
</evidence>
<sequence length="163" mass="18955">MVLRFMLWFVKLGYWLIDVFVSSAILHVYGTYGFMSDGHRFLNEMPVKNVVSWTSLMVGYSRNNEPKEAVNIYQQLRREGVTCNANSLATMISSCWLLEDEWLGLQVLAHVVMYGLEMDISVENALIAMFGSFGRVDDACYAFHRMEECDMEWRNVIQSREIR</sequence>
<reference evidence="4 5" key="1">
    <citation type="journal article" date="2019" name="Nat. Plants">
        <title>Stout camphor tree genome fills gaps in understanding of flowering plant genome evolution.</title>
        <authorList>
            <person name="Chaw S.M."/>
            <person name="Liu Y.C."/>
            <person name="Wu Y.W."/>
            <person name="Wang H.Y."/>
            <person name="Lin C.I."/>
            <person name="Wu C.S."/>
            <person name="Ke H.M."/>
            <person name="Chang L.Y."/>
            <person name="Hsu C.Y."/>
            <person name="Yang H.T."/>
            <person name="Sudianto E."/>
            <person name="Hsu M.H."/>
            <person name="Wu K.P."/>
            <person name="Wang L.N."/>
            <person name="Leebens-Mack J.H."/>
            <person name="Tsai I.J."/>
        </authorList>
    </citation>
    <scope>NUCLEOTIDE SEQUENCE [LARGE SCALE GENOMIC DNA]</scope>
    <source>
        <strain evidence="5">cv. Chaw 1501</strain>
        <tissue evidence="4">Young leaves</tissue>
    </source>
</reference>
<dbReference type="GO" id="GO:0009451">
    <property type="term" value="P:RNA modification"/>
    <property type="evidence" value="ECO:0007669"/>
    <property type="project" value="InterPro"/>
</dbReference>
<evidence type="ECO:0000256" key="1">
    <source>
        <dbReference type="ARBA" id="ARBA00022737"/>
    </source>
</evidence>
<gene>
    <name evidence="4" type="ORF">CKAN_00308600</name>
</gene>
<dbReference type="Proteomes" id="UP000283530">
    <property type="component" value="Unassembled WGS sequence"/>
</dbReference>
<keyword evidence="1" id="KW-0677">Repeat</keyword>
<feature type="transmembrane region" description="Helical" evidence="3">
    <location>
        <begin position="12"/>
        <end position="35"/>
    </location>
</feature>
<evidence type="ECO:0000313" key="5">
    <source>
        <dbReference type="Proteomes" id="UP000283530"/>
    </source>
</evidence>
<dbReference type="OrthoDB" id="607373at2759"/>
<organism evidence="4 5">
    <name type="scientific">Cinnamomum micranthum f. kanehirae</name>
    <dbReference type="NCBI Taxonomy" id="337451"/>
    <lineage>
        <taxon>Eukaryota</taxon>
        <taxon>Viridiplantae</taxon>
        <taxon>Streptophyta</taxon>
        <taxon>Embryophyta</taxon>
        <taxon>Tracheophyta</taxon>
        <taxon>Spermatophyta</taxon>
        <taxon>Magnoliopsida</taxon>
        <taxon>Magnoliidae</taxon>
        <taxon>Laurales</taxon>
        <taxon>Lauraceae</taxon>
        <taxon>Cinnamomum</taxon>
    </lineage>
</organism>
<protein>
    <submittedName>
        <fullName evidence="4">Pentatricopeptide repeat</fullName>
    </submittedName>
</protein>
<dbReference type="Pfam" id="PF13041">
    <property type="entry name" value="PPR_2"/>
    <property type="match status" value="1"/>
</dbReference>
<keyword evidence="3" id="KW-0812">Transmembrane</keyword>
<dbReference type="AlphaFoldDB" id="A0A443N8A8"/>
<feature type="repeat" description="PPR" evidence="2">
    <location>
        <begin position="49"/>
        <end position="83"/>
    </location>
</feature>
<dbReference type="PROSITE" id="PS51375">
    <property type="entry name" value="PPR"/>
    <property type="match status" value="1"/>
</dbReference>
<name>A0A443N8A8_9MAGN</name>
<keyword evidence="5" id="KW-1185">Reference proteome</keyword>
<dbReference type="InterPro" id="IPR011990">
    <property type="entry name" value="TPR-like_helical_dom_sf"/>
</dbReference>
<dbReference type="STRING" id="337451.A0A443N8A8"/>
<dbReference type="PANTHER" id="PTHR47926:SF533">
    <property type="entry name" value="DYW DOMAIN-CONTAINING PROTEIN"/>
    <property type="match status" value="1"/>
</dbReference>
<dbReference type="Gene3D" id="1.25.40.10">
    <property type="entry name" value="Tetratricopeptide repeat domain"/>
    <property type="match status" value="1"/>
</dbReference>
<dbReference type="EMBL" id="QPKB01000001">
    <property type="protein sequence ID" value="RWR74743.1"/>
    <property type="molecule type" value="Genomic_DNA"/>
</dbReference>
<dbReference type="InterPro" id="IPR002885">
    <property type="entry name" value="PPR_rpt"/>
</dbReference>
<evidence type="ECO:0000256" key="3">
    <source>
        <dbReference type="SAM" id="Phobius"/>
    </source>
</evidence>
<dbReference type="NCBIfam" id="TIGR00756">
    <property type="entry name" value="PPR"/>
    <property type="match status" value="2"/>
</dbReference>
<dbReference type="GO" id="GO:0003723">
    <property type="term" value="F:RNA binding"/>
    <property type="evidence" value="ECO:0007669"/>
    <property type="project" value="InterPro"/>
</dbReference>
<dbReference type="PANTHER" id="PTHR47926">
    <property type="entry name" value="PENTATRICOPEPTIDE REPEAT-CONTAINING PROTEIN"/>
    <property type="match status" value="1"/>
</dbReference>
<keyword evidence="3" id="KW-0472">Membrane</keyword>
<proteinExistence type="predicted"/>
<evidence type="ECO:0000256" key="2">
    <source>
        <dbReference type="PROSITE-ProRule" id="PRU00708"/>
    </source>
</evidence>
<dbReference type="Pfam" id="PF01535">
    <property type="entry name" value="PPR"/>
    <property type="match status" value="1"/>
</dbReference>
<comment type="caution">
    <text evidence="4">The sequence shown here is derived from an EMBL/GenBank/DDBJ whole genome shotgun (WGS) entry which is preliminary data.</text>
</comment>
<dbReference type="InterPro" id="IPR046960">
    <property type="entry name" value="PPR_At4g14850-like_plant"/>
</dbReference>
<accession>A0A443N8A8</accession>
<keyword evidence="3" id="KW-1133">Transmembrane helix</keyword>